<dbReference type="PROSITE" id="PS50102">
    <property type="entry name" value="RRM"/>
    <property type="match status" value="1"/>
</dbReference>
<proteinExistence type="predicted"/>
<dbReference type="InterPro" id="IPR000504">
    <property type="entry name" value="RRM_dom"/>
</dbReference>
<protein>
    <recommendedName>
        <fullName evidence="5">RRM domain-containing protein</fullName>
    </recommendedName>
</protein>
<dbReference type="PANTHER" id="PTHR23236">
    <property type="entry name" value="EUKARYOTIC TRANSLATION INITIATION FACTOR 4B/4H"/>
    <property type="match status" value="1"/>
</dbReference>
<dbReference type="InterPro" id="IPR035979">
    <property type="entry name" value="RBD_domain_sf"/>
</dbReference>
<dbReference type="EMBL" id="CAJOBD010000266">
    <property type="protein sequence ID" value="CAF3629776.1"/>
    <property type="molecule type" value="Genomic_DNA"/>
</dbReference>
<dbReference type="SUPFAM" id="SSF54928">
    <property type="entry name" value="RNA-binding domain, RBD"/>
    <property type="match status" value="1"/>
</dbReference>
<dbReference type="GO" id="GO:0003723">
    <property type="term" value="F:RNA binding"/>
    <property type="evidence" value="ECO:0007669"/>
    <property type="project" value="UniProtKB-UniRule"/>
</dbReference>
<evidence type="ECO:0000256" key="3">
    <source>
        <dbReference type="PROSITE-ProRule" id="PRU00176"/>
    </source>
</evidence>
<sequence length="233" mass="26101">MATSSNYTTRQIAQQNMNTSMNQSLSIYVGNLSFNTIEEDLKRFFNDNCGNVKRVRIIYDNNTRQSRGFGFVYFNTIEAFNDALQLQNCQLDGRELRIAPAETKNSSTPSSSSSSSSSTNTTTNTNAAANVTSSVVPQTTNRSRTQVVHCKKSNYDVYIGRPSDWGNPFVIGKDGDRADVIRKYRSWIMRQPDLLARAKNELRGQRIACWCKPEACHGDVLAEIADADEIKQS</sequence>
<dbReference type="Proteomes" id="UP000663864">
    <property type="component" value="Unassembled WGS sequence"/>
</dbReference>
<evidence type="ECO:0000256" key="4">
    <source>
        <dbReference type="SAM" id="MobiDB-lite"/>
    </source>
</evidence>
<dbReference type="Pfam" id="PF00076">
    <property type="entry name" value="RRM_1"/>
    <property type="match status" value="1"/>
</dbReference>
<dbReference type="InterPro" id="IPR025475">
    <property type="entry name" value="DUF4326"/>
</dbReference>
<dbReference type="Proteomes" id="UP000663836">
    <property type="component" value="Unassembled WGS sequence"/>
</dbReference>
<organism evidence="7 8">
    <name type="scientific">Rotaria sordida</name>
    <dbReference type="NCBI Taxonomy" id="392033"/>
    <lineage>
        <taxon>Eukaryota</taxon>
        <taxon>Metazoa</taxon>
        <taxon>Spiralia</taxon>
        <taxon>Gnathifera</taxon>
        <taxon>Rotifera</taxon>
        <taxon>Eurotatoria</taxon>
        <taxon>Bdelloidea</taxon>
        <taxon>Philodinida</taxon>
        <taxon>Philodinidae</taxon>
        <taxon>Rotaria</taxon>
    </lineage>
</organism>
<feature type="compositionally biased region" description="Low complexity" evidence="4">
    <location>
        <begin position="105"/>
        <end position="137"/>
    </location>
</feature>
<dbReference type="Gene3D" id="3.30.70.330">
    <property type="match status" value="1"/>
</dbReference>
<dbReference type="PANTHER" id="PTHR23236:SF119">
    <property type="entry name" value="NUCLEAR RNA-BINDING PROTEIN SART-3"/>
    <property type="match status" value="1"/>
</dbReference>
<evidence type="ECO:0000313" key="8">
    <source>
        <dbReference type="Proteomes" id="UP000663836"/>
    </source>
</evidence>
<dbReference type="Pfam" id="PF14216">
    <property type="entry name" value="DUF4326"/>
    <property type="match status" value="1"/>
</dbReference>
<gene>
    <name evidence="7" type="ORF">JBS370_LOCUS5222</name>
    <name evidence="6" type="ORF">ZHD862_LOCUS11026</name>
</gene>
<dbReference type="InterPro" id="IPR012677">
    <property type="entry name" value="Nucleotide-bd_a/b_plait_sf"/>
</dbReference>
<feature type="domain" description="RRM" evidence="5">
    <location>
        <begin position="25"/>
        <end position="103"/>
    </location>
</feature>
<evidence type="ECO:0000256" key="1">
    <source>
        <dbReference type="ARBA" id="ARBA00022737"/>
    </source>
</evidence>
<keyword evidence="2 3" id="KW-0694">RNA-binding</keyword>
<comment type="caution">
    <text evidence="7">The sequence shown here is derived from an EMBL/GenBank/DDBJ whole genome shotgun (WGS) entry which is preliminary data.</text>
</comment>
<evidence type="ECO:0000256" key="2">
    <source>
        <dbReference type="ARBA" id="ARBA00022884"/>
    </source>
</evidence>
<feature type="region of interest" description="Disordered" evidence="4">
    <location>
        <begin position="100"/>
        <end position="143"/>
    </location>
</feature>
<dbReference type="AlphaFoldDB" id="A0A818PSB0"/>
<evidence type="ECO:0000313" key="6">
    <source>
        <dbReference type="EMBL" id="CAF0971494.1"/>
    </source>
</evidence>
<evidence type="ECO:0000313" key="7">
    <source>
        <dbReference type="EMBL" id="CAF3629776.1"/>
    </source>
</evidence>
<evidence type="ECO:0000259" key="5">
    <source>
        <dbReference type="PROSITE" id="PS50102"/>
    </source>
</evidence>
<name>A0A818PSB0_9BILA</name>
<reference evidence="7" key="1">
    <citation type="submission" date="2021-02" db="EMBL/GenBank/DDBJ databases">
        <authorList>
            <person name="Nowell W R."/>
        </authorList>
    </citation>
    <scope>NUCLEOTIDE SEQUENCE</scope>
</reference>
<dbReference type="EMBL" id="CAJNOT010000406">
    <property type="protein sequence ID" value="CAF0971494.1"/>
    <property type="molecule type" value="Genomic_DNA"/>
</dbReference>
<dbReference type="SMART" id="SM00360">
    <property type="entry name" value="RRM"/>
    <property type="match status" value="1"/>
</dbReference>
<keyword evidence="1" id="KW-0677">Repeat</keyword>
<accession>A0A818PSB0</accession>